<keyword evidence="2" id="KW-1185">Reference proteome</keyword>
<organism evidence="1 2">
    <name type="scientific">Liparis tanakae</name>
    <name type="common">Tanaka's snailfish</name>
    <dbReference type="NCBI Taxonomy" id="230148"/>
    <lineage>
        <taxon>Eukaryota</taxon>
        <taxon>Metazoa</taxon>
        <taxon>Chordata</taxon>
        <taxon>Craniata</taxon>
        <taxon>Vertebrata</taxon>
        <taxon>Euteleostomi</taxon>
        <taxon>Actinopterygii</taxon>
        <taxon>Neopterygii</taxon>
        <taxon>Teleostei</taxon>
        <taxon>Neoteleostei</taxon>
        <taxon>Acanthomorphata</taxon>
        <taxon>Eupercaria</taxon>
        <taxon>Perciformes</taxon>
        <taxon>Cottioidei</taxon>
        <taxon>Cottales</taxon>
        <taxon>Liparidae</taxon>
        <taxon>Liparis</taxon>
    </lineage>
</organism>
<name>A0A4Z2I1P2_9TELE</name>
<sequence length="81" mass="8733">MARRIQLKPKPTGRSTCQPNAKCADDLATASGSLQHIIARLLQRQLIGGAPPSGRETPALGSHQEFTVFSQSMKCTSVQKE</sequence>
<accession>A0A4Z2I1P2</accession>
<evidence type="ECO:0000313" key="1">
    <source>
        <dbReference type="EMBL" id="TNN71731.1"/>
    </source>
</evidence>
<protein>
    <submittedName>
        <fullName evidence="1">Uncharacterized protein</fullName>
    </submittedName>
</protein>
<evidence type="ECO:0000313" key="2">
    <source>
        <dbReference type="Proteomes" id="UP000314294"/>
    </source>
</evidence>
<proteinExistence type="predicted"/>
<dbReference type="Proteomes" id="UP000314294">
    <property type="component" value="Unassembled WGS sequence"/>
</dbReference>
<gene>
    <name evidence="1" type="ORF">EYF80_018082</name>
</gene>
<dbReference type="EMBL" id="SRLO01000146">
    <property type="protein sequence ID" value="TNN71731.1"/>
    <property type="molecule type" value="Genomic_DNA"/>
</dbReference>
<comment type="caution">
    <text evidence="1">The sequence shown here is derived from an EMBL/GenBank/DDBJ whole genome shotgun (WGS) entry which is preliminary data.</text>
</comment>
<dbReference type="AlphaFoldDB" id="A0A4Z2I1P2"/>
<reference evidence="1 2" key="1">
    <citation type="submission" date="2019-03" db="EMBL/GenBank/DDBJ databases">
        <title>First draft genome of Liparis tanakae, snailfish: a comprehensive survey of snailfish specific genes.</title>
        <authorList>
            <person name="Kim W."/>
            <person name="Song I."/>
            <person name="Jeong J.-H."/>
            <person name="Kim D."/>
            <person name="Kim S."/>
            <person name="Ryu S."/>
            <person name="Song J.Y."/>
            <person name="Lee S.K."/>
        </authorList>
    </citation>
    <scope>NUCLEOTIDE SEQUENCE [LARGE SCALE GENOMIC DNA]</scope>
    <source>
        <tissue evidence="1">Muscle</tissue>
    </source>
</reference>